<gene>
    <name evidence="2" type="ORF">JKP88DRAFT_248877</name>
</gene>
<feature type="compositionally biased region" description="Low complexity" evidence="1">
    <location>
        <begin position="56"/>
        <end position="76"/>
    </location>
</feature>
<evidence type="ECO:0000313" key="2">
    <source>
        <dbReference type="EMBL" id="KAG5177334.1"/>
    </source>
</evidence>
<protein>
    <submittedName>
        <fullName evidence="2">Uncharacterized protein</fullName>
    </submittedName>
</protein>
<comment type="caution">
    <text evidence="2">The sequence shown here is derived from an EMBL/GenBank/DDBJ whole genome shotgun (WGS) entry which is preliminary data.</text>
</comment>
<accession>A0A835YUH5</accession>
<proteinExistence type="predicted"/>
<sequence length="255" mass="27997">MVSQHILQVEKELGEGAAKAPCNRAPTGSNGTFPKTAKKSARPLVAKAVKARVTKARGAAKPAKPGAAAGKKGPPAQRQAGRPEVAAYQQTWADLISNKHKLSIIDREQGLTVIRLGVPRTARPAGLCCIYFITNKGEHYLSMVSREKLDRMKSVDFMIPHGSDGIEMSNHLKTAKYAMDKIGVSVVATVAGFWVDIDQDGHQTTFRSCANYFNTKATVQTRQLQDRQTRDLERVISPIICSLVKFDARDIYYDD</sequence>
<dbReference type="AlphaFoldDB" id="A0A835YUH5"/>
<name>A0A835YUH5_9STRA</name>
<evidence type="ECO:0000313" key="3">
    <source>
        <dbReference type="Proteomes" id="UP000664859"/>
    </source>
</evidence>
<dbReference type="EMBL" id="JAFCMP010000526">
    <property type="protein sequence ID" value="KAG5177334.1"/>
    <property type="molecule type" value="Genomic_DNA"/>
</dbReference>
<organism evidence="2 3">
    <name type="scientific">Tribonema minus</name>
    <dbReference type="NCBI Taxonomy" id="303371"/>
    <lineage>
        <taxon>Eukaryota</taxon>
        <taxon>Sar</taxon>
        <taxon>Stramenopiles</taxon>
        <taxon>Ochrophyta</taxon>
        <taxon>PX clade</taxon>
        <taxon>Xanthophyceae</taxon>
        <taxon>Tribonematales</taxon>
        <taxon>Tribonemataceae</taxon>
        <taxon>Tribonema</taxon>
    </lineage>
</organism>
<reference evidence="2" key="1">
    <citation type="submission" date="2021-02" db="EMBL/GenBank/DDBJ databases">
        <title>First Annotated Genome of the Yellow-green Alga Tribonema minus.</title>
        <authorList>
            <person name="Mahan K.M."/>
        </authorList>
    </citation>
    <scope>NUCLEOTIDE SEQUENCE</scope>
    <source>
        <strain evidence="2">UTEX B ZZ1240</strain>
    </source>
</reference>
<keyword evidence="3" id="KW-1185">Reference proteome</keyword>
<evidence type="ECO:0000256" key="1">
    <source>
        <dbReference type="SAM" id="MobiDB-lite"/>
    </source>
</evidence>
<dbReference type="Proteomes" id="UP000664859">
    <property type="component" value="Unassembled WGS sequence"/>
</dbReference>
<feature type="region of interest" description="Disordered" evidence="1">
    <location>
        <begin position="14"/>
        <end position="84"/>
    </location>
</feature>